<gene>
    <name evidence="4" type="ORF">A3H38_03420</name>
</gene>
<feature type="region of interest" description="Disordered" evidence="2">
    <location>
        <begin position="69"/>
        <end position="96"/>
    </location>
</feature>
<organism evidence="4 5">
    <name type="scientific">candidate division WOR-1 bacterium RIFCSPLOWO2_02_FULL_46_20</name>
    <dbReference type="NCBI Taxonomy" id="1802567"/>
    <lineage>
        <taxon>Bacteria</taxon>
        <taxon>Bacillati</taxon>
        <taxon>Saganbacteria</taxon>
    </lineage>
</organism>
<proteinExistence type="predicted"/>
<reference evidence="4 5" key="1">
    <citation type="journal article" date="2016" name="Nat. Commun.">
        <title>Thousands of microbial genomes shed light on interconnected biogeochemical processes in an aquifer system.</title>
        <authorList>
            <person name="Anantharaman K."/>
            <person name="Brown C.T."/>
            <person name="Hug L.A."/>
            <person name="Sharon I."/>
            <person name="Castelle C.J."/>
            <person name="Probst A.J."/>
            <person name="Thomas B.C."/>
            <person name="Singh A."/>
            <person name="Wilkins M.J."/>
            <person name="Karaoz U."/>
            <person name="Brodie E.L."/>
            <person name="Williams K.H."/>
            <person name="Hubbard S.S."/>
            <person name="Banfield J.F."/>
        </authorList>
    </citation>
    <scope>NUCLEOTIDE SEQUENCE [LARGE SCALE GENOMIC DNA]</scope>
</reference>
<dbReference type="InterPro" id="IPR052462">
    <property type="entry name" value="SLIRP/GR-RBP-like"/>
</dbReference>
<sequence length="96" mass="10593">MKSIFVGNLPWSATNEELEQKFSEFGPVKSARIVNDKFSGKSRGFGFVDMEDADAAKAIAAMSGQKWGDRELTVNEAKPKSNDGGGRGERRSFDRF</sequence>
<protein>
    <recommendedName>
        <fullName evidence="3">RRM domain-containing protein</fullName>
    </recommendedName>
</protein>
<dbReference type="InterPro" id="IPR035979">
    <property type="entry name" value="RBD_domain_sf"/>
</dbReference>
<dbReference type="SUPFAM" id="SSF54928">
    <property type="entry name" value="RNA-binding domain, RBD"/>
    <property type="match status" value="1"/>
</dbReference>
<dbReference type="SMART" id="SM00360">
    <property type="entry name" value="RRM"/>
    <property type="match status" value="1"/>
</dbReference>
<evidence type="ECO:0000256" key="2">
    <source>
        <dbReference type="SAM" id="MobiDB-lite"/>
    </source>
</evidence>
<accession>A0A1F4RGC0</accession>
<evidence type="ECO:0000313" key="4">
    <source>
        <dbReference type="EMBL" id="OGC07239.1"/>
    </source>
</evidence>
<name>A0A1F4RGC0_UNCSA</name>
<dbReference type="EMBL" id="METP01000007">
    <property type="protein sequence ID" value="OGC07239.1"/>
    <property type="molecule type" value="Genomic_DNA"/>
</dbReference>
<dbReference type="InterPro" id="IPR000504">
    <property type="entry name" value="RRM_dom"/>
</dbReference>
<dbReference type="AlphaFoldDB" id="A0A1F4RGC0"/>
<comment type="caution">
    <text evidence="4">The sequence shown here is derived from an EMBL/GenBank/DDBJ whole genome shotgun (WGS) entry which is preliminary data.</text>
</comment>
<evidence type="ECO:0000256" key="1">
    <source>
        <dbReference type="ARBA" id="ARBA00022884"/>
    </source>
</evidence>
<dbReference type="PROSITE" id="PS50102">
    <property type="entry name" value="RRM"/>
    <property type="match status" value="1"/>
</dbReference>
<dbReference type="GO" id="GO:0003723">
    <property type="term" value="F:RNA binding"/>
    <property type="evidence" value="ECO:0007669"/>
    <property type="project" value="UniProtKB-KW"/>
</dbReference>
<evidence type="ECO:0000259" key="3">
    <source>
        <dbReference type="PROSITE" id="PS50102"/>
    </source>
</evidence>
<evidence type="ECO:0000313" key="5">
    <source>
        <dbReference type="Proteomes" id="UP000176938"/>
    </source>
</evidence>
<feature type="domain" description="RRM" evidence="3">
    <location>
        <begin position="2"/>
        <end position="79"/>
    </location>
</feature>
<dbReference type="Proteomes" id="UP000176938">
    <property type="component" value="Unassembled WGS sequence"/>
</dbReference>
<dbReference type="Gene3D" id="3.30.70.330">
    <property type="match status" value="1"/>
</dbReference>
<dbReference type="InterPro" id="IPR012677">
    <property type="entry name" value="Nucleotide-bd_a/b_plait_sf"/>
</dbReference>
<dbReference type="PANTHER" id="PTHR48027">
    <property type="entry name" value="HETEROGENEOUS NUCLEAR RIBONUCLEOPROTEIN 87F-RELATED"/>
    <property type="match status" value="1"/>
</dbReference>
<dbReference type="Pfam" id="PF00076">
    <property type="entry name" value="RRM_1"/>
    <property type="match status" value="1"/>
</dbReference>
<keyword evidence="1" id="KW-0694">RNA-binding</keyword>